<gene>
    <name evidence="1" type="ORF">LQG66_04745</name>
</gene>
<proteinExistence type="predicted"/>
<dbReference type="Gene3D" id="3.60.20.10">
    <property type="entry name" value="Glutamine Phosphoribosylpyrophosphate, subunit 1, domain 1"/>
    <property type="match status" value="1"/>
</dbReference>
<dbReference type="RefSeq" id="WP_231323935.1">
    <property type="nucleotide sequence ID" value="NZ_CP088156.1"/>
</dbReference>
<dbReference type="Proteomes" id="UP001431010">
    <property type="component" value="Chromosome"/>
</dbReference>
<evidence type="ECO:0000313" key="2">
    <source>
        <dbReference type="Proteomes" id="UP001431010"/>
    </source>
</evidence>
<evidence type="ECO:0000313" key="1">
    <source>
        <dbReference type="EMBL" id="UFZ05628.1"/>
    </source>
</evidence>
<organism evidence="1 2">
    <name type="scientific">Bradyrhizobium ontarionense</name>
    <dbReference type="NCBI Taxonomy" id="2898149"/>
    <lineage>
        <taxon>Bacteria</taxon>
        <taxon>Pseudomonadati</taxon>
        <taxon>Pseudomonadota</taxon>
        <taxon>Alphaproteobacteria</taxon>
        <taxon>Hyphomicrobiales</taxon>
        <taxon>Nitrobacteraceae</taxon>
        <taxon>Bradyrhizobium</taxon>
    </lineage>
</organism>
<dbReference type="EMBL" id="CP088156">
    <property type="protein sequence ID" value="UFZ05628.1"/>
    <property type="molecule type" value="Genomic_DNA"/>
</dbReference>
<reference evidence="1" key="1">
    <citation type="journal article" date="2024" name="Antonie Van Leeuwenhoek">
        <title>Bradyrhizobium ontarionense sp. nov., a novel bacterial symbiont isolated from Aeschynomene indica (Indian jointvetch), harbours photosynthesis, nitrogen fixation and nitrous oxide (N2O) reductase genes.</title>
        <authorList>
            <person name="Bromfield E.S.P."/>
            <person name="Cloutier S."/>
        </authorList>
    </citation>
    <scope>NUCLEOTIDE SEQUENCE</scope>
    <source>
        <strain evidence="1">A19</strain>
    </source>
</reference>
<protein>
    <recommendedName>
        <fullName evidence="3">Proteasome subunit beta</fullName>
    </recommendedName>
</protein>
<dbReference type="InterPro" id="IPR029055">
    <property type="entry name" value="Ntn_hydrolases_N"/>
</dbReference>
<evidence type="ECO:0008006" key="3">
    <source>
        <dbReference type="Google" id="ProtNLM"/>
    </source>
</evidence>
<sequence>MTVVVTAKVNDGIVLAADSAASFFDAEGHPIKIYNNANKIFNLVKVWPIGALVYGSGGIGSASVETLTKDLRKKLSDQADSEYWLNREAYTVEEVATKARMFLYETCYKQAYPEPLANFVMGYRVCGYSAQSSSSEIWEFMILGGECGPPYKVQGELDYGLRWAGENEALDRLVLGTTGKLRDFFIQHGIANAQAAEALHLELINQVGLGWIIPAMPIQDAIDVARFAVETSAKFARYGLRAETIGGPTEVAAITKHEGFKWVSRKHYYHADLNRETNHGQ</sequence>
<keyword evidence="2" id="KW-1185">Reference proteome</keyword>
<accession>A0ABY3RFY1</accession>
<name>A0ABY3RFY1_9BRAD</name>